<keyword evidence="3" id="KW-0393">Immunoglobulin domain</keyword>
<feature type="signal peptide" evidence="5">
    <location>
        <begin position="1"/>
        <end position="18"/>
    </location>
</feature>
<proteinExistence type="inferred from homology"/>
<dbReference type="Gene3D" id="2.60.40.10">
    <property type="entry name" value="Immunoglobulins"/>
    <property type="match status" value="1"/>
</dbReference>
<keyword evidence="2" id="KW-0325">Glycoprotein</keyword>
<dbReference type="AlphaFoldDB" id="A0A9Y4KCM5"/>
<dbReference type="SMART" id="SM00920">
    <property type="entry name" value="MHC_II_alpha"/>
    <property type="match status" value="1"/>
</dbReference>
<dbReference type="InterPro" id="IPR013783">
    <property type="entry name" value="Ig-like_fold"/>
</dbReference>
<feature type="chain" id="PRO_5041448181" evidence="5">
    <location>
        <begin position="19"/>
        <end position="244"/>
    </location>
</feature>
<evidence type="ECO:0000256" key="1">
    <source>
        <dbReference type="ARBA" id="ARBA00007394"/>
    </source>
</evidence>
<dbReference type="InterPro" id="IPR003597">
    <property type="entry name" value="Ig_C1-set"/>
</dbReference>
<organism evidence="7 8">
    <name type="scientific">Stegastes partitus</name>
    <name type="common">bicolor damselfish</name>
    <dbReference type="NCBI Taxonomy" id="144197"/>
    <lineage>
        <taxon>Eukaryota</taxon>
        <taxon>Metazoa</taxon>
        <taxon>Chordata</taxon>
        <taxon>Craniata</taxon>
        <taxon>Vertebrata</taxon>
        <taxon>Euteleostomi</taxon>
        <taxon>Actinopterygii</taxon>
        <taxon>Neopterygii</taxon>
        <taxon>Teleostei</taxon>
        <taxon>Neoteleostei</taxon>
        <taxon>Acanthomorphata</taxon>
        <taxon>Ovalentaria</taxon>
        <taxon>Pomacentridae</taxon>
        <taxon>Stegastes</taxon>
    </lineage>
</organism>
<dbReference type="RefSeq" id="XP_008291229.1">
    <property type="nucleotide sequence ID" value="XM_008293007.1"/>
</dbReference>
<keyword evidence="7" id="KW-1185">Reference proteome</keyword>
<keyword evidence="4" id="KW-0472">Membrane</keyword>
<dbReference type="SUPFAM" id="SSF48726">
    <property type="entry name" value="Immunoglobulin"/>
    <property type="match status" value="1"/>
</dbReference>
<dbReference type="PANTHER" id="PTHR19944">
    <property type="entry name" value="MHC CLASS II-RELATED"/>
    <property type="match status" value="1"/>
</dbReference>
<dbReference type="InterPro" id="IPR036179">
    <property type="entry name" value="Ig-like_dom_sf"/>
</dbReference>
<evidence type="ECO:0000256" key="5">
    <source>
        <dbReference type="SAM" id="SignalP"/>
    </source>
</evidence>
<keyword evidence="4" id="KW-1133">Transmembrane helix</keyword>
<dbReference type="GO" id="GO:0042613">
    <property type="term" value="C:MHC class II protein complex"/>
    <property type="evidence" value="ECO:0007669"/>
    <property type="project" value="InterPro"/>
</dbReference>
<evidence type="ECO:0000256" key="2">
    <source>
        <dbReference type="ARBA" id="ARBA00023180"/>
    </source>
</evidence>
<dbReference type="GO" id="GO:0019882">
    <property type="term" value="P:antigen processing and presentation"/>
    <property type="evidence" value="ECO:0007669"/>
    <property type="project" value="InterPro"/>
</dbReference>
<keyword evidence="4" id="KW-0812">Transmembrane</keyword>
<dbReference type="InterPro" id="IPR011162">
    <property type="entry name" value="MHC_I/II-like_Ag-recog"/>
</dbReference>
<feature type="transmembrane region" description="Helical" evidence="4">
    <location>
        <begin position="217"/>
        <end position="239"/>
    </location>
</feature>
<dbReference type="InterPro" id="IPR003006">
    <property type="entry name" value="Ig/MHC_CS"/>
</dbReference>
<feature type="domain" description="Ig-like" evidence="6">
    <location>
        <begin position="115"/>
        <end position="203"/>
    </location>
</feature>
<name>A0A9Y4KCM5_9TELE</name>
<dbReference type="Proteomes" id="UP000694891">
    <property type="component" value="Unplaced"/>
</dbReference>
<gene>
    <name evidence="8" type="primary">LOC103365545</name>
</gene>
<evidence type="ECO:0000256" key="3">
    <source>
        <dbReference type="ARBA" id="ARBA00023319"/>
    </source>
</evidence>
<dbReference type="Pfam" id="PF07654">
    <property type="entry name" value="C1-set"/>
    <property type="match status" value="1"/>
</dbReference>
<evidence type="ECO:0000313" key="7">
    <source>
        <dbReference type="Proteomes" id="UP000694891"/>
    </source>
</evidence>
<dbReference type="InterPro" id="IPR001003">
    <property type="entry name" value="MHC_II_a_N"/>
</dbReference>
<dbReference type="GO" id="GO:0006955">
    <property type="term" value="P:immune response"/>
    <property type="evidence" value="ECO:0007669"/>
    <property type="project" value="InterPro"/>
</dbReference>
<dbReference type="InterPro" id="IPR050160">
    <property type="entry name" value="MHC/Immunoglobulin"/>
</dbReference>
<comment type="similarity">
    <text evidence="1">Belongs to the MHC class II family.</text>
</comment>
<evidence type="ECO:0000313" key="8">
    <source>
        <dbReference type="RefSeq" id="XP_008291229.1"/>
    </source>
</evidence>
<keyword evidence="5" id="KW-0732">Signal</keyword>
<dbReference type="InterPro" id="IPR007110">
    <property type="entry name" value="Ig-like_dom"/>
</dbReference>
<dbReference type="GeneID" id="103365545"/>
<evidence type="ECO:0000259" key="6">
    <source>
        <dbReference type="PROSITE" id="PS50835"/>
    </source>
</evidence>
<dbReference type="PANTHER" id="PTHR19944:SF86">
    <property type="entry name" value="HLA CLASS II HISTOCOMPATIBILITY ANTIGEN, DR ALPHA CHAIN"/>
    <property type="match status" value="1"/>
</dbReference>
<accession>A0A9Y4KCM5</accession>
<sequence length="244" mass="27979">MKLPYRLLFIVHIRTVLTSVSLNYFTASSHQLRYMYGCYESDDVRVDAVLDEDVIGYADFNKEEMVIALPDPPQSVEDFKKRAIEFANADRTHCHNSLGRAKAADPGSPMQQDPPDIFMYTRYEGEEDVINTLYCLANYFYPPTINFTWSKNGMEVTEGVTNLRYRHNDDGTFHRISTLSFTPREGDFYTCKVEHQASQQPLTRTWELKKRSSVSPAAVFFFVSLVLCLMGIGTGVYFLNKQPS</sequence>
<dbReference type="PROSITE" id="PS00290">
    <property type="entry name" value="IG_MHC"/>
    <property type="match status" value="1"/>
</dbReference>
<evidence type="ECO:0000256" key="4">
    <source>
        <dbReference type="SAM" id="Phobius"/>
    </source>
</evidence>
<protein>
    <submittedName>
        <fullName evidence="8">HLA class II histocompatibility antigen, DP alpha 1 chain-like isoform X1</fullName>
    </submittedName>
</protein>
<dbReference type="SMART" id="SM00407">
    <property type="entry name" value="IGc1"/>
    <property type="match status" value="1"/>
</dbReference>
<reference evidence="8" key="1">
    <citation type="submission" date="2025-08" db="UniProtKB">
        <authorList>
            <consortium name="RefSeq"/>
        </authorList>
    </citation>
    <scope>IDENTIFICATION</scope>
</reference>
<dbReference type="PROSITE" id="PS50835">
    <property type="entry name" value="IG_LIKE"/>
    <property type="match status" value="1"/>
</dbReference>
<dbReference type="SUPFAM" id="SSF54452">
    <property type="entry name" value="MHC antigen-recognition domain"/>
    <property type="match status" value="1"/>
</dbReference>